<keyword evidence="2" id="KW-1185">Reference proteome</keyword>
<accession>A0A164J7D0</accession>
<dbReference type="InterPro" id="IPR050951">
    <property type="entry name" value="Retrovirus_Pol_polyprotein"/>
</dbReference>
<sequence>STPLLVVGEKEFCVKYEGGTAAVTILFSPDVEGLLVAWHDCKALGILHEDYPKPVRKTATGISIKSLASTVKPENPCGFIGPIPSHPTLDDVKRIEEAIADGYADVFDQSGVLKCMEGPEMTIELKDDAEPYHVNGARPIPFADRPEVKRLLDEYVGKGIMIPVTEASEWAAPLVVTRKADGSLRLCVDHTKLNRHVRRPTHPTRTPRDAVAEITGDERFF</sequence>
<reference evidence="1 2" key="1">
    <citation type="submission" date="2016-03" db="EMBL/GenBank/DDBJ databases">
        <title>EvidentialGene: Evidence-directed Construction of Genes on Genomes.</title>
        <authorList>
            <person name="Gilbert D.G."/>
            <person name="Choi J.-H."/>
            <person name="Mockaitis K."/>
            <person name="Colbourne J."/>
            <person name="Pfrender M."/>
        </authorList>
    </citation>
    <scope>NUCLEOTIDE SEQUENCE [LARGE SCALE GENOMIC DNA]</scope>
    <source>
        <strain evidence="1 2">Xinb3</strain>
        <tissue evidence="1">Complete organism</tissue>
    </source>
</reference>
<dbReference type="OrthoDB" id="6342757at2759"/>
<dbReference type="GO" id="GO:0071897">
    <property type="term" value="P:DNA biosynthetic process"/>
    <property type="evidence" value="ECO:0007669"/>
    <property type="project" value="UniProtKB-ARBA"/>
</dbReference>
<dbReference type="Proteomes" id="UP000076858">
    <property type="component" value="Unassembled WGS sequence"/>
</dbReference>
<evidence type="ECO:0000313" key="2">
    <source>
        <dbReference type="Proteomes" id="UP000076858"/>
    </source>
</evidence>
<dbReference type="Gene3D" id="3.10.10.10">
    <property type="entry name" value="HIV Type 1 Reverse Transcriptase, subunit A, domain 1"/>
    <property type="match status" value="1"/>
</dbReference>
<dbReference type="PANTHER" id="PTHR37984:SF5">
    <property type="entry name" value="PROTEIN NYNRIN-LIKE"/>
    <property type="match status" value="1"/>
</dbReference>
<proteinExistence type="predicted"/>
<dbReference type="PANTHER" id="PTHR37984">
    <property type="entry name" value="PROTEIN CBG26694"/>
    <property type="match status" value="1"/>
</dbReference>
<dbReference type="InterPro" id="IPR043128">
    <property type="entry name" value="Rev_trsase/Diguanyl_cyclase"/>
</dbReference>
<protein>
    <recommendedName>
        <fullName evidence="3">Reverse transcriptase domain-containing protein</fullName>
    </recommendedName>
</protein>
<dbReference type="AlphaFoldDB" id="A0A164J7D0"/>
<dbReference type="InterPro" id="IPR043502">
    <property type="entry name" value="DNA/RNA_pol_sf"/>
</dbReference>
<dbReference type="Gene3D" id="3.30.70.270">
    <property type="match status" value="1"/>
</dbReference>
<name>A0A164J7D0_9CRUS</name>
<evidence type="ECO:0008006" key="3">
    <source>
        <dbReference type="Google" id="ProtNLM"/>
    </source>
</evidence>
<dbReference type="EMBL" id="LRGB01005426">
    <property type="protein sequence ID" value="KZS02059.1"/>
    <property type="molecule type" value="Genomic_DNA"/>
</dbReference>
<evidence type="ECO:0000313" key="1">
    <source>
        <dbReference type="EMBL" id="KZS02059.1"/>
    </source>
</evidence>
<feature type="non-terminal residue" evidence="1">
    <location>
        <position position="1"/>
    </location>
</feature>
<dbReference type="STRING" id="35525.A0A164J7D0"/>
<comment type="caution">
    <text evidence="1">The sequence shown here is derived from an EMBL/GenBank/DDBJ whole genome shotgun (WGS) entry which is preliminary data.</text>
</comment>
<organism evidence="1 2">
    <name type="scientific">Daphnia magna</name>
    <dbReference type="NCBI Taxonomy" id="35525"/>
    <lineage>
        <taxon>Eukaryota</taxon>
        <taxon>Metazoa</taxon>
        <taxon>Ecdysozoa</taxon>
        <taxon>Arthropoda</taxon>
        <taxon>Crustacea</taxon>
        <taxon>Branchiopoda</taxon>
        <taxon>Diplostraca</taxon>
        <taxon>Cladocera</taxon>
        <taxon>Anomopoda</taxon>
        <taxon>Daphniidae</taxon>
        <taxon>Daphnia</taxon>
    </lineage>
</organism>
<dbReference type="SUPFAM" id="SSF56672">
    <property type="entry name" value="DNA/RNA polymerases"/>
    <property type="match status" value="1"/>
</dbReference>
<feature type="non-terminal residue" evidence="1">
    <location>
        <position position="221"/>
    </location>
</feature>
<gene>
    <name evidence="1" type="ORF">APZ42_001050</name>
</gene>